<proteinExistence type="predicted"/>
<reference evidence="4" key="3">
    <citation type="submission" date="2025-09" db="UniProtKB">
        <authorList>
            <consortium name="Ensembl"/>
        </authorList>
    </citation>
    <scope>IDENTIFICATION</scope>
</reference>
<dbReference type="InterPro" id="IPR036188">
    <property type="entry name" value="FAD/NAD-bd_sf"/>
</dbReference>
<dbReference type="STRING" id="51511.ENSCSAVP00000012552"/>
<sequence>LEGQAAQVDVIIIGGGPTGLGAAYRLKQYGVQNWLLLDAEKYPGGLAGSIKTSEGFRFDHGYKTLSSNYEYFDKILETFYCSESGRVMQTRKRDNYVFIRGKMVRYPVQNNLSGLPVQDKHGCVLDLVKTKLEAKEANESAEPANLDEYLVSEWGETLCNLFFRPYIFKAWAYPTGKLRSDWVRIKIPPADLTEDIKRVMTDKEEDPGWGMEAKTMYPSKGGLVGVWRSISKSLPKSNVRFKNEISELDIEEKKIVTKGGLELRYKQLISTMPLTSLLELSGRGDLSENMTSSSLFVVCLGVRGATEHSNKTGCIYYPESDTLFHRACVFSSYDPDSLPDPDTKLPTIRLAKSPANGDESAEEKPGPYWSLLLEVSGGPLKTIDETTLVDDVIKGACSVGLLSEDAEIVSIHLTEMTHGYPLPTIGGYERVDEALSYLKAKDVWSRGRFGAFKYEVGDLDHCFIQGVEAVDNMLKGIPERCIRHPLRANEGGKHSLPAHDVQPVDEVGAFTPLEAQ</sequence>
<protein>
    <recommendedName>
        <fullName evidence="3">Amine oxidase domain-containing protein</fullName>
    </recommendedName>
</protein>
<keyword evidence="5" id="KW-1185">Reference proteome</keyword>
<dbReference type="InParanoid" id="H2Z4P0"/>
<dbReference type="GO" id="GO:0016491">
    <property type="term" value="F:oxidoreductase activity"/>
    <property type="evidence" value="ECO:0007669"/>
    <property type="project" value="InterPro"/>
</dbReference>
<dbReference type="AlphaFoldDB" id="H2Z4P0"/>
<dbReference type="InterPro" id="IPR002937">
    <property type="entry name" value="Amino_oxidase"/>
</dbReference>
<evidence type="ECO:0000256" key="1">
    <source>
        <dbReference type="ARBA" id="ARBA00022630"/>
    </source>
</evidence>
<reference evidence="4" key="2">
    <citation type="submission" date="2025-08" db="UniProtKB">
        <authorList>
            <consortium name="Ensembl"/>
        </authorList>
    </citation>
    <scope>IDENTIFICATION</scope>
</reference>
<name>H2Z4P0_CIOSA</name>
<evidence type="ECO:0000313" key="4">
    <source>
        <dbReference type="Ensembl" id="ENSCSAVP00000012552.1"/>
    </source>
</evidence>
<evidence type="ECO:0000313" key="5">
    <source>
        <dbReference type="Proteomes" id="UP000007875"/>
    </source>
</evidence>
<dbReference type="Ensembl" id="ENSCSAVT00000012696.1">
    <property type="protein sequence ID" value="ENSCSAVP00000012552.1"/>
    <property type="gene ID" value="ENSCSAVG00000007368.1"/>
</dbReference>
<organism evidence="4 5">
    <name type="scientific">Ciona savignyi</name>
    <name type="common">Pacific transparent sea squirt</name>
    <dbReference type="NCBI Taxonomy" id="51511"/>
    <lineage>
        <taxon>Eukaryota</taxon>
        <taxon>Metazoa</taxon>
        <taxon>Chordata</taxon>
        <taxon>Tunicata</taxon>
        <taxon>Ascidiacea</taxon>
        <taxon>Phlebobranchia</taxon>
        <taxon>Cionidae</taxon>
        <taxon>Ciona</taxon>
    </lineage>
</organism>
<dbReference type="Gene3D" id="3.50.50.60">
    <property type="entry name" value="FAD/NAD(P)-binding domain"/>
    <property type="match status" value="1"/>
</dbReference>
<keyword evidence="2" id="KW-0274">FAD</keyword>
<dbReference type="PANTHER" id="PTHR43734:SF4">
    <property type="entry name" value="AMINE OXIDASE DOMAIN-CONTAINING PROTEIN"/>
    <property type="match status" value="1"/>
</dbReference>
<dbReference type="SUPFAM" id="SSF51971">
    <property type="entry name" value="Nucleotide-binding domain"/>
    <property type="match status" value="1"/>
</dbReference>
<keyword evidence="1" id="KW-0285">Flavoprotein</keyword>
<dbReference type="GeneTree" id="ENSGT00390000017089"/>
<dbReference type="OMA" id="DGPSWMI"/>
<dbReference type="PANTHER" id="PTHR43734">
    <property type="entry name" value="PHYTOENE DESATURASE"/>
    <property type="match status" value="1"/>
</dbReference>
<dbReference type="eggNOG" id="ENOG502QQ27">
    <property type="taxonomic scope" value="Eukaryota"/>
</dbReference>
<dbReference type="Proteomes" id="UP000007875">
    <property type="component" value="Unassembled WGS sequence"/>
</dbReference>
<dbReference type="Pfam" id="PF01593">
    <property type="entry name" value="Amino_oxidase"/>
    <property type="match status" value="1"/>
</dbReference>
<evidence type="ECO:0000259" key="3">
    <source>
        <dbReference type="Pfam" id="PF01593"/>
    </source>
</evidence>
<accession>H2Z4P0</accession>
<evidence type="ECO:0000256" key="2">
    <source>
        <dbReference type="ARBA" id="ARBA00022827"/>
    </source>
</evidence>
<feature type="domain" description="Amine oxidase" evidence="3">
    <location>
        <begin position="18"/>
        <end position="336"/>
    </location>
</feature>
<reference evidence="5" key="1">
    <citation type="submission" date="2003-08" db="EMBL/GenBank/DDBJ databases">
        <authorList>
            <person name="Birren B."/>
            <person name="Nusbaum C."/>
            <person name="Abebe A."/>
            <person name="Abouelleil A."/>
            <person name="Adekoya E."/>
            <person name="Ait-zahra M."/>
            <person name="Allen N."/>
            <person name="Allen T."/>
            <person name="An P."/>
            <person name="Anderson M."/>
            <person name="Anderson S."/>
            <person name="Arachchi H."/>
            <person name="Armbruster J."/>
            <person name="Bachantsang P."/>
            <person name="Baldwin J."/>
            <person name="Barry A."/>
            <person name="Bayul T."/>
            <person name="Blitshsteyn B."/>
            <person name="Bloom T."/>
            <person name="Blye J."/>
            <person name="Boguslavskiy L."/>
            <person name="Borowsky M."/>
            <person name="Boukhgalter B."/>
            <person name="Brunache A."/>
            <person name="Butler J."/>
            <person name="Calixte N."/>
            <person name="Calvo S."/>
            <person name="Camarata J."/>
            <person name="Campo K."/>
            <person name="Chang J."/>
            <person name="Cheshatsang Y."/>
            <person name="Citroen M."/>
            <person name="Collymore A."/>
            <person name="Considine T."/>
            <person name="Cook A."/>
            <person name="Cooke P."/>
            <person name="Corum B."/>
            <person name="Cuomo C."/>
            <person name="David R."/>
            <person name="Dawoe T."/>
            <person name="Degray S."/>
            <person name="Dodge S."/>
            <person name="Dooley K."/>
            <person name="Dorje P."/>
            <person name="Dorjee K."/>
            <person name="Dorris L."/>
            <person name="Duffey N."/>
            <person name="Dupes A."/>
            <person name="Elkins T."/>
            <person name="Engels R."/>
            <person name="Erickson J."/>
            <person name="Farina A."/>
            <person name="Faro S."/>
            <person name="Ferreira P."/>
            <person name="Fischer H."/>
            <person name="Fitzgerald M."/>
            <person name="Foley K."/>
            <person name="Gage D."/>
            <person name="Galagan J."/>
            <person name="Gearin G."/>
            <person name="Gnerre S."/>
            <person name="Gnirke A."/>
            <person name="Goyette A."/>
            <person name="Graham J."/>
            <person name="Grandbois E."/>
            <person name="Gyaltsen K."/>
            <person name="Hafez N."/>
            <person name="Hagopian D."/>
            <person name="Hagos B."/>
            <person name="Hall J."/>
            <person name="Hatcher B."/>
            <person name="Heller A."/>
            <person name="Higgins H."/>
            <person name="Honan T."/>
            <person name="Horn A."/>
            <person name="Houde N."/>
            <person name="Hughes L."/>
            <person name="Hulme W."/>
            <person name="Husby E."/>
            <person name="Iliev I."/>
            <person name="Jaffe D."/>
            <person name="Jones C."/>
            <person name="Kamal M."/>
            <person name="Kamat A."/>
            <person name="Kamvysselis M."/>
            <person name="Karlsson E."/>
            <person name="Kells C."/>
            <person name="Kieu A."/>
            <person name="Kisner P."/>
            <person name="Kodira C."/>
            <person name="Kulbokas E."/>
            <person name="Labutti K."/>
            <person name="Lama D."/>
            <person name="Landers T."/>
            <person name="Leger J."/>
            <person name="Levine S."/>
            <person name="Lewis D."/>
            <person name="Lewis T."/>
            <person name="Lindblad-toh K."/>
            <person name="Liu X."/>
            <person name="Lokyitsang T."/>
            <person name="Lokyitsang Y."/>
            <person name="Lucien O."/>
            <person name="Lui A."/>
            <person name="Ma L.J."/>
            <person name="Mabbitt R."/>
            <person name="Macdonald J."/>
            <person name="Maclean C."/>
            <person name="Major J."/>
            <person name="Manning J."/>
            <person name="Marabella R."/>
            <person name="Maru K."/>
            <person name="Matthews C."/>
            <person name="Mauceli E."/>
            <person name="Mccarthy M."/>
            <person name="Mcdonough S."/>
            <person name="Mcghee T."/>
            <person name="Meldrim J."/>
            <person name="Meneus L."/>
            <person name="Mesirov J."/>
            <person name="Mihalev A."/>
            <person name="Mihova T."/>
            <person name="Mikkelsen T."/>
            <person name="Mlenga V."/>
            <person name="Moru K."/>
            <person name="Mozes J."/>
            <person name="Mulrain L."/>
            <person name="Munson G."/>
            <person name="Naylor J."/>
            <person name="Newes C."/>
            <person name="Nguyen C."/>
            <person name="Nguyen N."/>
            <person name="Nguyen T."/>
            <person name="Nicol R."/>
            <person name="Nielsen C."/>
            <person name="Nizzari M."/>
            <person name="Norbu C."/>
            <person name="Norbu N."/>
            <person name="O'donnell P."/>
            <person name="Okoawo O."/>
            <person name="O'leary S."/>
            <person name="Omotosho B."/>
            <person name="O'neill K."/>
            <person name="Osman S."/>
            <person name="Parker S."/>
            <person name="Perrin D."/>
            <person name="Phunkhang P."/>
            <person name="Piqani B."/>
            <person name="Purcell S."/>
            <person name="Rachupka T."/>
            <person name="Ramasamy U."/>
            <person name="Rameau R."/>
            <person name="Ray V."/>
            <person name="Raymond C."/>
            <person name="Retta R."/>
            <person name="Richardson S."/>
            <person name="Rise C."/>
            <person name="Rodriguez J."/>
            <person name="Rogers J."/>
            <person name="Rogov P."/>
            <person name="Rutman M."/>
            <person name="Schupbach R."/>
            <person name="Seaman C."/>
            <person name="Settipalli S."/>
            <person name="Sharpe T."/>
            <person name="Sheridan J."/>
            <person name="Sherpa N."/>
            <person name="Shi J."/>
            <person name="Smirnov S."/>
            <person name="Smith C."/>
            <person name="Sougnez C."/>
            <person name="Spencer B."/>
            <person name="Stalker J."/>
            <person name="Stange-thomann N."/>
            <person name="Stavropoulos S."/>
            <person name="Stetson K."/>
            <person name="Stone C."/>
            <person name="Stone S."/>
            <person name="Stubbs M."/>
            <person name="Talamas J."/>
            <person name="Tchuinga P."/>
            <person name="Tenzing P."/>
            <person name="Tesfaye S."/>
            <person name="Theodore J."/>
            <person name="Thoulutsang Y."/>
            <person name="Topham K."/>
            <person name="Towey S."/>
            <person name="Tsamla T."/>
            <person name="Tsomo N."/>
            <person name="Vallee D."/>
            <person name="Vassiliev H."/>
            <person name="Venkataraman V."/>
            <person name="Vinson J."/>
            <person name="Vo A."/>
            <person name="Wade C."/>
            <person name="Wang S."/>
            <person name="Wangchuk T."/>
            <person name="Wangdi T."/>
            <person name="Whittaker C."/>
            <person name="Wilkinson J."/>
            <person name="Wu Y."/>
            <person name="Wyman D."/>
            <person name="Yadav S."/>
            <person name="Yang S."/>
            <person name="Yang X."/>
            <person name="Yeager S."/>
            <person name="Yee E."/>
            <person name="Young G."/>
            <person name="Zainoun J."/>
            <person name="Zembeck L."/>
            <person name="Zimmer A."/>
            <person name="Zody M."/>
            <person name="Lander E."/>
        </authorList>
    </citation>
    <scope>NUCLEOTIDE SEQUENCE [LARGE SCALE GENOMIC DNA]</scope>
</reference>